<accession>A0A8H5BGP9</accession>
<sequence>MSAAVARKDDPRSEALEVPFSLPRAWYNEGNDTLGTSGMFMAGLIMVTRNRYLAWPSVVFGISSLINQHPLRQKDSGGGWTNVGLCIAALMASYLPLFVITKAPVV</sequence>
<feature type="transmembrane region" description="Helical" evidence="1">
    <location>
        <begin position="80"/>
        <end position="100"/>
    </location>
</feature>
<keyword evidence="1" id="KW-0812">Transmembrane</keyword>
<dbReference type="Proteomes" id="UP000541558">
    <property type="component" value="Unassembled WGS sequence"/>
</dbReference>
<protein>
    <submittedName>
        <fullName evidence="2">Uncharacterized protein</fullName>
    </submittedName>
</protein>
<comment type="caution">
    <text evidence="2">The sequence shown here is derived from an EMBL/GenBank/DDBJ whole genome shotgun (WGS) entry which is preliminary data.</text>
</comment>
<keyword evidence="3" id="KW-1185">Reference proteome</keyword>
<evidence type="ECO:0000256" key="1">
    <source>
        <dbReference type="SAM" id="Phobius"/>
    </source>
</evidence>
<organism evidence="2 3">
    <name type="scientific">Ephemerocybe angulata</name>
    <dbReference type="NCBI Taxonomy" id="980116"/>
    <lineage>
        <taxon>Eukaryota</taxon>
        <taxon>Fungi</taxon>
        <taxon>Dikarya</taxon>
        <taxon>Basidiomycota</taxon>
        <taxon>Agaricomycotina</taxon>
        <taxon>Agaricomycetes</taxon>
        <taxon>Agaricomycetidae</taxon>
        <taxon>Agaricales</taxon>
        <taxon>Agaricineae</taxon>
        <taxon>Psathyrellaceae</taxon>
        <taxon>Ephemerocybe</taxon>
    </lineage>
</organism>
<proteinExistence type="predicted"/>
<gene>
    <name evidence="2" type="ORF">D9611_009229</name>
</gene>
<dbReference type="AlphaFoldDB" id="A0A8H5BGP9"/>
<dbReference type="EMBL" id="JAACJK010000167">
    <property type="protein sequence ID" value="KAF5323029.1"/>
    <property type="molecule type" value="Genomic_DNA"/>
</dbReference>
<keyword evidence="1" id="KW-1133">Transmembrane helix</keyword>
<reference evidence="2 3" key="1">
    <citation type="journal article" date="2020" name="ISME J.">
        <title>Uncovering the hidden diversity of litter-decomposition mechanisms in mushroom-forming fungi.</title>
        <authorList>
            <person name="Floudas D."/>
            <person name="Bentzer J."/>
            <person name="Ahren D."/>
            <person name="Johansson T."/>
            <person name="Persson P."/>
            <person name="Tunlid A."/>
        </authorList>
    </citation>
    <scope>NUCLEOTIDE SEQUENCE [LARGE SCALE GENOMIC DNA]</scope>
    <source>
        <strain evidence="2 3">CBS 175.51</strain>
    </source>
</reference>
<keyword evidence="1" id="KW-0472">Membrane</keyword>
<dbReference type="OrthoDB" id="284718at2759"/>
<name>A0A8H5BGP9_9AGAR</name>
<evidence type="ECO:0000313" key="3">
    <source>
        <dbReference type="Proteomes" id="UP000541558"/>
    </source>
</evidence>
<evidence type="ECO:0000313" key="2">
    <source>
        <dbReference type="EMBL" id="KAF5323029.1"/>
    </source>
</evidence>